<keyword evidence="4" id="KW-1185">Reference proteome</keyword>
<evidence type="ECO:0000313" key="4">
    <source>
        <dbReference type="Proteomes" id="UP000502179"/>
    </source>
</evidence>
<dbReference type="EMBL" id="CP048877">
    <property type="protein sequence ID" value="QIJ71528.1"/>
    <property type="molecule type" value="Genomic_DNA"/>
</dbReference>
<evidence type="ECO:0000313" key="3">
    <source>
        <dbReference type="EMBL" id="QIJ71528.1"/>
    </source>
</evidence>
<dbReference type="PIRSF" id="PIRSF005647">
    <property type="entry name" value="CooC"/>
    <property type="match status" value="1"/>
</dbReference>
<dbReference type="InterPro" id="IPR050625">
    <property type="entry name" value="ParA/MinD_ATPase"/>
</dbReference>
<dbReference type="InterPro" id="IPR002586">
    <property type="entry name" value="CobQ/CobB/MinD/ParA_Nub-bd_dom"/>
</dbReference>
<keyword evidence="2" id="KW-0067">ATP-binding</keyword>
<dbReference type="AlphaFoldDB" id="A0A6G7PVQ7"/>
<dbReference type="InterPro" id="IPR027417">
    <property type="entry name" value="P-loop_NTPase"/>
</dbReference>
<accession>A0A6G7PVQ7</accession>
<sequence>MAETIALAGKGGTGKTTVAALVIRYLLEKNLKPILAVDADANANLNELLGLEVEITLGEIKDEMKTSVPTGMTKDQFMELKVHEALIEAPGFDLLVMGQPEGPGCYCAANAFLAQVMEGVAKNYRYLVVDNEAGMEHLSRLNMRRVDYLLVVSDPSSRGVLTAGRIARLTEPLGLEVGRKVLIVNRAPEEIPPALADQIEKTALETGLEFAGYLPHSEELFRFEVERRPLLELPQDSAVLREAYKIFDSLLAQ</sequence>
<dbReference type="PANTHER" id="PTHR43384">
    <property type="entry name" value="SEPTUM SITE-DETERMINING PROTEIN MIND HOMOLOG, CHLOROPLASTIC-RELATED"/>
    <property type="match status" value="1"/>
</dbReference>
<dbReference type="Gene3D" id="3.40.50.300">
    <property type="entry name" value="P-loop containing nucleotide triphosphate hydrolases"/>
    <property type="match status" value="1"/>
</dbReference>
<dbReference type="GO" id="GO:0005829">
    <property type="term" value="C:cytosol"/>
    <property type="evidence" value="ECO:0007669"/>
    <property type="project" value="TreeGrafter"/>
</dbReference>
<dbReference type="GO" id="GO:0009898">
    <property type="term" value="C:cytoplasmic side of plasma membrane"/>
    <property type="evidence" value="ECO:0007669"/>
    <property type="project" value="TreeGrafter"/>
</dbReference>
<keyword evidence="1" id="KW-0547">Nucleotide-binding</keyword>
<dbReference type="Pfam" id="PF01656">
    <property type="entry name" value="CbiA"/>
    <property type="match status" value="1"/>
</dbReference>
<dbReference type="Proteomes" id="UP000502179">
    <property type="component" value="Chromosome"/>
</dbReference>
<organism evidence="3 4">
    <name type="scientific">Thermosulfuriphilus ammonigenes</name>
    <dbReference type="NCBI Taxonomy" id="1936021"/>
    <lineage>
        <taxon>Bacteria</taxon>
        <taxon>Pseudomonadati</taxon>
        <taxon>Thermodesulfobacteriota</taxon>
        <taxon>Thermodesulfobacteria</taxon>
        <taxon>Thermodesulfobacteriales</taxon>
        <taxon>Thermodesulfobacteriaceae</taxon>
        <taxon>Thermosulfuriphilus</taxon>
    </lineage>
</organism>
<name>A0A6G7PVQ7_9BACT</name>
<gene>
    <name evidence="3" type="ORF">G4V39_04200</name>
</gene>
<evidence type="ECO:0000256" key="2">
    <source>
        <dbReference type="ARBA" id="ARBA00022840"/>
    </source>
</evidence>
<dbReference type="InterPro" id="IPR014433">
    <property type="entry name" value="CooC"/>
</dbReference>
<dbReference type="GO" id="GO:0005524">
    <property type="term" value="F:ATP binding"/>
    <property type="evidence" value="ECO:0007669"/>
    <property type="project" value="UniProtKB-KW"/>
</dbReference>
<dbReference type="KEGG" id="tav:G4V39_04200"/>
<dbReference type="PANTHER" id="PTHR43384:SF6">
    <property type="entry name" value="SEPTUM SITE-DETERMINING PROTEIN MIND HOMOLOG, CHLOROPLASTIC"/>
    <property type="match status" value="1"/>
</dbReference>
<dbReference type="GO" id="GO:0051782">
    <property type="term" value="P:negative regulation of cell division"/>
    <property type="evidence" value="ECO:0007669"/>
    <property type="project" value="TreeGrafter"/>
</dbReference>
<reference evidence="3 4" key="1">
    <citation type="submission" date="2020-02" db="EMBL/GenBank/DDBJ databases">
        <title>Genome analysis of Thermosulfuriphilus ammonigenes ST65T, an anaerobic thermophilic chemolithoautotrophic bacterium isolated from a deep-sea hydrothermal vent.</title>
        <authorList>
            <person name="Slobodkina G."/>
            <person name="Allioux M."/>
            <person name="Merkel A."/>
            <person name="Alain K."/>
            <person name="Jebbar M."/>
            <person name="Slobodkin A."/>
        </authorList>
    </citation>
    <scope>NUCLEOTIDE SEQUENCE [LARGE SCALE GENOMIC DNA]</scope>
    <source>
        <strain evidence="3 4">ST65</strain>
    </source>
</reference>
<proteinExistence type="predicted"/>
<evidence type="ECO:0000256" key="1">
    <source>
        <dbReference type="ARBA" id="ARBA00022741"/>
    </source>
</evidence>
<protein>
    <submittedName>
        <fullName evidence="3">AAA family ATPase</fullName>
    </submittedName>
</protein>
<dbReference type="SUPFAM" id="SSF52540">
    <property type="entry name" value="P-loop containing nucleoside triphosphate hydrolases"/>
    <property type="match status" value="1"/>
</dbReference>
<dbReference type="GO" id="GO:0016887">
    <property type="term" value="F:ATP hydrolysis activity"/>
    <property type="evidence" value="ECO:0007669"/>
    <property type="project" value="TreeGrafter"/>
</dbReference>
<dbReference type="RefSeq" id="WP_166031747.1">
    <property type="nucleotide sequence ID" value="NZ_CP048877.1"/>
</dbReference>